<accession>A0A7W9GXC7</accession>
<protein>
    <submittedName>
        <fullName evidence="2">Uncharacterized protein</fullName>
    </submittedName>
</protein>
<reference evidence="2 3" key="1">
    <citation type="submission" date="2020-08" db="EMBL/GenBank/DDBJ databases">
        <title>Sequencing the genomes of 1000 actinobacteria strains.</title>
        <authorList>
            <person name="Klenk H.-P."/>
        </authorList>
    </citation>
    <scope>NUCLEOTIDE SEQUENCE [LARGE SCALE GENOMIC DNA]</scope>
    <source>
        <strain evidence="2 3">DSM 102122</strain>
    </source>
</reference>
<organism evidence="2 3">
    <name type="scientific">Jiangella mangrovi</name>
    <dbReference type="NCBI Taxonomy" id="1524084"/>
    <lineage>
        <taxon>Bacteria</taxon>
        <taxon>Bacillati</taxon>
        <taxon>Actinomycetota</taxon>
        <taxon>Actinomycetes</taxon>
        <taxon>Jiangellales</taxon>
        <taxon>Jiangellaceae</taxon>
        <taxon>Jiangella</taxon>
    </lineage>
</organism>
<proteinExistence type="predicted"/>
<dbReference type="RefSeq" id="WP_184828821.1">
    <property type="nucleotide sequence ID" value="NZ_JACHMM010000001.1"/>
</dbReference>
<comment type="caution">
    <text evidence="2">The sequence shown here is derived from an EMBL/GenBank/DDBJ whole genome shotgun (WGS) entry which is preliminary data.</text>
</comment>
<dbReference type="EMBL" id="JACHMM010000001">
    <property type="protein sequence ID" value="MBB5791780.1"/>
    <property type="molecule type" value="Genomic_DNA"/>
</dbReference>
<evidence type="ECO:0000313" key="2">
    <source>
        <dbReference type="EMBL" id="MBB5791780.1"/>
    </source>
</evidence>
<sequence>MQDRTHEGLGAITAPQPDELTSAEPAESLEITGQDIRNLTTALNRVEQLGVRALADDPSLPTNRLFGAVAALEETAREIGFDVPDEPIEELLESELRDLLDDFIYTVTEHNSALAGARAEIRNLPHEHQRTGIDLSDESISSSGIEFHPIDAVTVIRRVLTAALNEMQDHG</sequence>
<evidence type="ECO:0000313" key="3">
    <source>
        <dbReference type="Proteomes" id="UP000542813"/>
    </source>
</evidence>
<dbReference type="Proteomes" id="UP000542813">
    <property type="component" value="Unassembled WGS sequence"/>
</dbReference>
<evidence type="ECO:0000256" key="1">
    <source>
        <dbReference type="SAM" id="MobiDB-lite"/>
    </source>
</evidence>
<keyword evidence="3" id="KW-1185">Reference proteome</keyword>
<dbReference type="AlphaFoldDB" id="A0A7W9GXC7"/>
<feature type="region of interest" description="Disordered" evidence="1">
    <location>
        <begin position="1"/>
        <end position="23"/>
    </location>
</feature>
<gene>
    <name evidence="2" type="ORF">HD601_006355</name>
</gene>
<name>A0A7W9GXC7_9ACTN</name>